<dbReference type="InterPro" id="IPR001680">
    <property type="entry name" value="WD40_rpt"/>
</dbReference>
<feature type="repeat" description="WD" evidence="3">
    <location>
        <begin position="127"/>
        <end position="168"/>
    </location>
</feature>
<dbReference type="InterPro" id="IPR019775">
    <property type="entry name" value="WD40_repeat_CS"/>
</dbReference>
<feature type="repeat" description="WD" evidence="3">
    <location>
        <begin position="372"/>
        <end position="413"/>
    </location>
</feature>
<dbReference type="PROSITE" id="PS00678">
    <property type="entry name" value="WD_REPEATS_1"/>
    <property type="match status" value="6"/>
</dbReference>
<comment type="caution">
    <text evidence="6">The sequence shown here is derived from an EMBL/GenBank/DDBJ whole genome shotgun (WGS) entry which is preliminary data.</text>
</comment>
<feature type="transmembrane region" description="Helical" evidence="5">
    <location>
        <begin position="1207"/>
        <end position="1229"/>
    </location>
</feature>
<feature type="repeat" description="WD" evidence="3">
    <location>
        <begin position="496"/>
        <end position="528"/>
    </location>
</feature>
<evidence type="ECO:0000313" key="6">
    <source>
        <dbReference type="EMBL" id="OMJ96049.1"/>
    </source>
</evidence>
<feature type="coiled-coil region" evidence="4">
    <location>
        <begin position="1434"/>
        <end position="1461"/>
    </location>
</feature>
<dbReference type="InterPro" id="IPR015943">
    <property type="entry name" value="WD40/YVTN_repeat-like_dom_sf"/>
</dbReference>
<dbReference type="Proteomes" id="UP000187209">
    <property type="component" value="Unassembled WGS sequence"/>
</dbReference>
<keyword evidence="5" id="KW-1133">Transmembrane helix</keyword>
<evidence type="ECO:0000313" key="7">
    <source>
        <dbReference type="Proteomes" id="UP000187209"/>
    </source>
</evidence>
<feature type="repeat" description="WD" evidence="3">
    <location>
        <begin position="294"/>
        <end position="328"/>
    </location>
</feature>
<dbReference type="SUPFAM" id="SSF50978">
    <property type="entry name" value="WD40 repeat-like"/>
    <property type="match status" value="3"/>
</dbReference>
<keyword evidence="5" id="KW-0812">Transmembrane</keyword>
<dbReference type="EMBL" id="MPUH01000004">
    <property type="protein sequence ID" value="OMJ96049.1"/>
    <property type="molecule type" value="Genomic_DNA"/>
</dbReference>
<dbReference type="PROSITE" id="PS50082">
    <property type="entry name" value="WD_REPEATS_2"/>
    <property type="match status" value="12"/>
</dbReference>
<feature type="repeat" description="WD" evidence="3">
    <location>
        <begin position="43"/>
        <end position="84"/>
    </location>
</feature>
<dbReference type="InterPro" id="IPR020472">
    <property type="entry name" value="WD40_PAC1"/>
</dbReference>
<keyword evidence="2" id="KW-0677">Repeat</keyword>
<dbReference type="PROSITE" id="PS50294">
    <property type="entry name" value="WD_REPEATS_REGION"/>
    <property type="match status" value="10"/>
</dbReference>
<keyword evidence="5" id="KW-0472">Membrane</keyword>
<evidence type="ECO:0000256" key="1">
    <source>
        <dbReference type="ARBA" id="ARBA00022574"/>
    </source>
</evidence>
<feature type="repeat" description="WD" evidence="3">
    <location>
        <begin position="747"/>
        <end position="788"/>
    </location>
</feature>
<evidence type="ECO:0000256" key="3">
    <source>
        <dbReference type="PROSITE-ProRule" id="PRU00221"/>
    </source>
</evidence>
<feature type="transmembrane region" description="Helical" evidence="5">
    <location>
        <begin position="1235"/>
        <end position="1257"/>
    </location>
</feature>
<dbReference type="Gene3D" id="1.25.40.20">
    <property type="entry name" value="Ankyrin repeat-containing domain"/>
    <property type="match status" value="1"/>
</dbReference>
<evidence type="ECO:0000256" key="4">
    <source>
        <dbReference type="SAM" id="Coils"/>
    </source>
</evidence>
<feature type="transmembrane region" description="Helical" evidence="5">
    <location>
        <begin position="1330"/>
        <end position="1353"/>
    </location>
</feature>
<feature type="transmembrane region" description="Helical" evidence="5">
    <location>
        <begin position="1152"/>
        <end position="1171"/>
    </location>
</feature>
<dbReference type="InterPro" id="IPR002110">
    <property type="entry name" value="Ankyrin_rpt"/>
</dbReference>
<dbReference type="Pfam" id="PF00400">
    <property type="entry name" value="WD40"/>
    <property type="match status" value="12"/>
</dbReference>
<keyword evidence="7" id="KW-1185">Reference proteome</keyword>
<dbReference type="Gene3D" id="2.130.10.10">
    <property type="entry name" value="YVTN repeat-like/Quinoprotein amine dehydrogenase"/>
    <property type="match status" value="6"/>
</dbReference>
<evidence type="ECO:0000256" key="2">
    <source>
        <dbReference type="ARBA" id="ARBA00022737"/>
    </source>
</evidence>
<sequence length="1510" mass="171542">METTVCLTQTLLDKNPSNSLSQIQSLSPEYNLSKCFSQAKTTLEGHLNFVKGLCLTNDENYLISSSNDLTIKIWNLATKKEEVSIIAHEKSVHSISLSKDNKYLISGSLDSTIKVWDFPSRQALFTLTGHEKAVNSAVIHPDGKTIVSGSSDQTIKIWDFDSKSLSGTIQSVSMVLKVMIYEIENFVLASHSNGLIAAFNLKTQLQEFVLESIDSNLSAIILRANNEQIYSCSDTGKILLWDLPSRSLVYELKKSEGGATCLALSVGLGILASAHEGNYIKVWDLTRKKAVSIFTGHTMGINSLVISDKHKAVISSSSDRKIMIWDLNEKMHSEIFFTKTEIYQLRTCKTFGFVTLSIEGKVELINKNKIVFGLDTEKITSVCFHEKNNLIVTGSDTGVITTWTIKGDKKSYSKPIKQIITVIETPKNNDIIVAGFNDFSIKIYNIDSLNLLKSFKDHTEKITSICFFNENDNFVTGSKDKTLKVWSLKFGKLFKLLGHKDKVLCTKTSPDDKYILSSSSDGFIKVWNYMKRIEEREIFSSQSPVSDIVCIPTQNAFASVSHDGNITIWSFQTFNSICVINGKSSKLYGIDLYENETCLITCGSEAFVKYWKINKKSPISSSKISSISIKSIVLSDDGGTAFCSTEKNIVLYDIYDKKEINKIKAHTKQINSLDIIKNSNKLISCSDDNTIKIWDTKDLTLLDTLNSHTSCVNCIKITSDGQYLYSGSDDKSIKKTILSTKQVVQTLIGHSSLIYSISLNKSETLLASSSKDLSVKVWDLITGTCIGTFKGHTKDVVSVLFTDDSKYVISSSNDNTIKIWNIISEREEFTFTGHKGYINSIYLCRNKKTILSASNDQTVKMWDLEGRNLLYTFEGVSSSGYSCCTTKDENLMIIGHVGVLSLWEMNKGKDYEFKDFCPEVFFDHYYQHPLEYYNAYEVVKGTRNDGILPEVSNIIFGPYLFTLIHYLAYYGKVEVLQKVLNSSFTLKCDKFGKSPLYYAISKNQQDFIDCVLSFLISIKETNPCQFSQCAYAMRNDLSEIIKNSSRFLHDFLKNIFISQPCVKARIKVQFPMFQYSQASIPALEDFALPLKDPGVIKIPSICKSSSIPITTDLNSLKSLDLLQSIIECSNLEIFRSEFVQYFIELQWNALRTWVLIYTFLLLALTVFMILLLEYSPFNLFVLIPFLVINLFLISWEIMQCAKSGLNYFTDFMNILDMLRIILVIVWIVFEFSHNDIIYVTWSMMLLTLIRGLTIFRFFNKTRYYCTLIFRSLNDIKYFILIFVYSTLAFGILYMISRSEKVNFYTIWMNPYNINFGGYDGNEKTEAITEYMVFLGSTFINVVLMLNLLISILGDSFEQFQIDKDIIDYKDKAEIILEMQQVVYAKDLPCDLVFVHVCESPFSSASDDWAGKIKFIEKSIENYTKNVEIGNDKIKEVITEKNVQIMESIEKLERKILVLEDRLNIGGKDPITEKDKESVDAEVPGKGESQEYFMKYLEMINAKLDKLLPQE</sequence>
<feature type="transmembrane region" description="Helical" evidence="5">
    <location>
        <begin position="1177"/>
        <end position="1195"/>
    </location>
</feature>
<dbReference type="PANTHER" id="PTHR44019:SF8">
    <property type="entry name" value="POC1 CENTRIOLAR PROTEIN HOMOLOG"/>
    <property type="match status" value="1"/>
</dbReference>
<dbReference type="CDD" id="cd00200">
    <property type="entry name" value="WD40"/>
    <property type="match status" value="3"/>
</dbReference>
<feature type="repeat" description="WD" evidence="3">
    <location>
        <begin position="831"/>
        <end position="872"/>
    </location>
</feature>
<feature type="repeat" description="WD" evidence="3">
    <location>
        <begin position="789"/>
        <end position="830"/>
    </location>
</feature>
<keyword evidence="4" id="KW-0175">Coiled coil</keyword>
<name>A0A1R2D461_9CILI</name>
<dbReference type="SMART" id="SM00248">
    <property type="entry name" value="ANK"/>
    <property type="match status" value="2"/>
</dbReference>
<dbReference type="SUPFAM" id="SSF48403">
    <property type="entry name" value="Ankyrin repeat"/>
    <property type="match status" value="1"/>
</dbReference>
<dbReference type="InterPro" id="IPR036770">
    <property type="entry name" value="Ankyrin_rpt-contain_sf"/>
</dbReference>
<gene>
    <name evidence="6" type="ORF">SteCoe_431</name>
</gene>
<protein>
    <submittedName>
        <fullName evidence="6">Uncharacterized protein</fullName>
    </submittedName>
</protein>
<feature type="repeat" description="WD" evidence="3">
    <location>
        <begin position="455"/>
        <end position="496"/>
    </location>
</feature>
<proteinExistence type="predicted"/>
<keyword evidence="1 3" id="KW-0853">WD repeat</keyword>
<feature type="repeat" description="WD" evidence="3">
    <location>
        <begin position="705"/>
        <end position="734"/>
    </location>
</feature>
<dbReference type="InterPro" id="IPR036322">
    <property type="entry name" value="WD40_repeat_dom_sf"/>
</dbReference>
<organism evidence="6 7">
    <name type="scientific">Stentor coeruleus</name>
    <dbReference type="NCBI Taxonomy" id="5963"/>
    <lineage>
        <taxon>Eukaryota</taxon>
        <taxon>Sar</taxon>
        <taxon>Alveolata</taxon>
        <taxon>Ciliophora</taxon>
        <taxon>Postciliodesmatophora</taxon>
        <taxon>Heterotrichea</taxon>
        <taxon>Heterotrichida</taxon>
        <taxon>Stentoridae</taxon>
        <taxon>Stentor</taxon>
    </lineage>
</organism>
<dbReference type="PANTHER" id="PTHR44019">
    <property type="entry name" value="WD REPEAT-CONTAINING PROTEIN 55"/>
    <property type="match status" value="1"/>
</dbReference>
<dbReference type="SMART" id="SM00320">
    <property type="entry name" value="WD40"/>
    <property type="match status" value="19"/>
</dbReference>
<dbReference type="PRINTS" id="PR00320">
    <property type="entry name" value="GPROTEINBRPT"/>
</dbReference>
<feature type="repeat" description="WD" evidence="3">
    <location>
        <begin position="663"/>
        <end position="704"/>
    </location>
</feature>
<accession>A0A1R2D461</accession>
<feature type="transmembrane region" description="Helical" evidence="5">
    <location>
        <begin position="1277"/>
        <end position="1295"/>
    </location>
</feature>
<evidence type="ECO:0000256" key="5">
    <source>
        <dbReference type="SAM" id="Phobius"/>
    </source>
</evidence>
<dbReference type="InterPro" id="IPR050505">
    <property type="entry name" value="WDR55/POC1"/>
</dbReference>
<reference evidence="6 7" key="1">
    <citation type="submission" date="2016-11" db="EMBL/GenBank/DDBJ databases">
        <title>The macronuclear genome of Stentor coeruleus: a giant cell with tiny introns.</title>
        <authorList>
            <person name="Slabodnick M."/>
            <person name="Ruby J.G."/>
            <person name="Reiff S.B."/>
            <person name="Swart E.C."/>
            <person name="Gosai S."/>
            <person name="Prabakaran S."/>
            <person name="Witkowska E."/>
            <person name="Larue G.E."/>
            <person name="Fisher S."/>
            <person name="Freeman R.M."/>
            <person name="Gunawardena J."/>
            <person name="Chu W."/>
            <person name="Stover N.A."/>
            <person name="Gregory B.D."/>
            <person name="Nowacki M."/>
            <person name="Derisi J."/>
            <person name="Roy S.W."/>
            <person name="Marshall W.F."/>
            <person name="Sood P."/>
        </authorList>
    </citation>
    <scope>NUCLEOTIDE SEQUENCE [LARGE SCALE GENOMIC DNA]</scope>
    <source>
        <strain evidence="6">WM001</strain>
    </source>
</reference>
<feature type="repeat" description="WD" evidence="3">
    <location>
        <begin position="85"/>
        <end position="126"/>
    </location>
</feature>